<protein>
    <submittedName>
        <fullName evidence="1">Uncharacterized protein</fullName>
    </submittedName>
</protein>
<gene>
    <name evidence="1" type="ORF">L9F63_026920</name>
</gene>
<reference evidence="1" key="1">
    <citation type="journal article" date="2023" name="IScience">
        <title>Live-bearing cockroach genome reveals convergent evolutionary mechanisms linked to viviparity in insects and beyond.</title>
        <authorList>
            <person name="Fouks B."/>
            <person name="Harrison M.C."/>
            <person name="Mikhailova A.A."/>
            <person name="Marchal E."/>
            <person name="English S."/>
            <person name="Carruthers M."/>
            <person name="Jennings E.C."/>
            <person name="Chiamaka E.L."/>
            <person name="Frigard R.A."/>
            <person name="Pippel M."/>
            <person name="Attardo G.M."/>
            <person name="Benoit J.B."/>
            <person name="Bornberg-Bauer E."/>
            <person name="Tobe S.S."/>
        </authorList>
    </citation>
    <scope>NUCLEOTIDE SEQUENCE</scope>
    <source>
        <strain evidence="1">Stay&amp;Tobe</strain>
    </source>
</reference>
<feature type="non-terminal residue" evidence="1">
    <location>
        <position position="1"/>
    </location>
</feature>
<organism evidence="1 2">
    <name type="scientific">Diploptera punctata</name>
    <name type="common">Pacific beetle cockroach</name>
    <dbReference type="NCBI Taxonomy" id="6984"/>
    <lineage>
        <taxon>Eukaryota</taxon>
        <taxon>Metazoa</taxon>
        <taxon>Ecdysozoa</taxon>
        <taxon>Arthropoda</taxon>
        <taxon>Hexapoda</taxon>
        <taxon>Insecta</taxon>
        <taxon>Pterygota</taxon>
        <taxon>Neoptera</taxon>
        <taxon>Polyneoptera</taxon>
        <taxon>Dictyoptera</taxon>
        <taxon>Blattodea</taxon>
        <taxon>Blaberoidea</taxon>
        <taxon>Blaberidae</taxon>
        <taxon>Diplopterinae</taxon>
        <taxon>Diploptera</taxon>
    </lineage>
</organism>
<evidence type="ECO:0000313" key="2">
    <source>
        <dbReference type="Proteomes" id="UP001233999"/>
    </source>
</evidence>
<evidence type="ECO:0000313" key="1">
    <source>
        <dbReference type="EMBL" id="KAJ9597193.1"/>
    </source>
</evidence>
<dbReference type="EMBL" id="JASPKZ010001635">
    <property type="protein sequence ID" value="KAJ9597193.1"/>
    <property type="molecule type" value="Genomic_DNA"/>
</dbReference>
<dbReference type="Proteomes" id="UP001233999">
    <property type="component" value="Unassembled WGS sequence"/>
</dbReference>
<comment type="caution">
    <text evidence="1">The sequence shown here is derived from an EMBL/GenBank/DDBJ whole genome shotgun (WGS) entry which is preliminary data.</text>
</comment>
<sequence length="77" mass="8552">RNYASACYLCPVDGLGGLFIEFFGGLYQIPLPRVYRKHESSRSDILDKAVRFRSTSSVTIGSHRVAHDSFSAKSPSQ</sequence>
<reference evidence="1" key="2">
    <citation type="submission" date="2023-05" db="EMBL/GenBank/DDBJ databases">
        <authorList>
            <person name="Fouks B."/>
        </authorList>
    </citation>
    <scope>NUCLEOTIDE SEQUENCE</scope>
    <source>
        <strain evidence="1">Stay&amp;Tobe</strain>
        <tissue evidence="1">Testes</tissue>
    </source>
</reference>
<dbReference type="AlphaFoldDB" id="A0AAD8ENY2"/>
<accession>A0AAD8ENY2</accession>
<proteinExistence type="predicted"/>
<feature type="non-terminal residue" evidence="1">
    <location>
        <position position="77"/>
    </location>
</feature>
<keyword evidence="2" id="KW-1185">Reference proteome</keyword>
<name>A0AAD8ENY2_DIPPU</name>